<keyword evidence="10" id="KW-0413">Isomerase</keyword>
<dbReference type="InterPro" id="IPR050486">
    <property type="entry name" value="Mannose-1P_guanyltransferase"/>
</dbReference>
<keyword evidence="10" id="KW-0808">Transferase</keyword>
<dbReference type="InterPro" id="IPR029044">
    <property type="entry name" value="Nucleotide-diphossugar_trans"/>
</dbReference>
<feature type="domain" description="Nucleotidyl transferase" evidence="5">
    <location>
        <begin position="37"/>
        <end position="269"/>
    </location>
</feature>
<evidence type="ECO:0000256" key="3">
    <source>
        <dbReference type="ARBA" id="ARBA00022553"/>
    </source>
</evidence>
<dbReference type="EC" id="5.4.2.8" evidence="10"/>
<dbReference type="SUPFAM" id="SSF53448">
    <property type="entry name" value="Nucleotide-diphospho-sugar transferases"/>
    <property type="match status" value="1"/>
</dbReference>
<dbReference type="GO" id="GO:0004615">
    <property type="term" value="F:phosphomannomutase activity"/>
    <property type="evidence" value="ECO:0007669"/>
    <property type="project" value="UniProtKB-EC"/>
</dbReference>
<evidence type="ECO:0000256" key="2">
    <source>
        <dbReference type="ARBA" id="ARBA00010231"/>
    </source>
</evidence>
<dbReference type="PANTHER" id="PTHR22572">
    <property type="entry name" value="SUGAR-1-PHOSPHATE GUANYL TRANSFERASE"/>
    <property type="match status" value="1"/>
</dbReference>
<feature type="domain" description="Alpha-D-phosphohexomutase alpha/beta/alpha" evidence="6">
    <location>
        <begin position="419"/>
        <end position="546"/>
    </location>
</feature>
<dbReference type="Pfam" id="PF02879">
    <property type="entry name" value="PGM_PMM_II"/>
    <property type="match status" value="1"/>
</dbReference>
<dbReference type="InterPro" id="IPR056729">
    <property type="entry name" value="GMPPB_C"/>
</dbReference>
<dbReference type="AlphaFoldDB" id="A0A7W9H0B0"/>
<dbReference type="SUPFAM" id="SSF51161">
    <property type="entry name" value="Trimeric LpxA-like enzymes"/>
    <property type="match status" value="1"/>
</dbReference>
<feature type="domain" description="Alpha-D-phosphohexomutase alpha/beta/alpha" evidence="7">
    <location>
        <begin position="567"/>
        <end position="667"/>
    </location>
</feature>
<comment type="similarity">
    <text evidence="2">Belongs to the phosphohexose mutase family.</text>
</comment>
<evidence type="ECO:0000313" key="11">
    <source>
        <dbReference type="Proteomes" id="UP000590647"/>
    </source>
</evidence>
<evidence type="ECO:0000259" key="7">
    <source>
        <dbReference type="Pfam" id="PF02879"/>
    </source>
</evidence>
<accession>A0A7W9H0B0</accession>
<dbReference type="CDD" id="cd04181">
    <property type="entry name" value="NTP_transferase"/>
    <property type="match status" value="1"/>
</dbReference>
<reference evidence="10 11" key="1">
    <citation type="submission" date="2020-08" db="EMBL/GenBank/DDBJ databases">
        <title>Sequencing the genomes of 1000 actinobacteria strains.</title>
        <authorList>
            <person name="Klenk H.-P."/>
        </authorList>
    </citation>
    <scope>NUCLEOTIDE SEQUENCE [LARGE SCALE GENOMIC DNA]</scope>
    <source>
        <strain evidence="10 11">DSM 40084</strain>
    </source>
</reference>
<evidence type="ECO:0000259" key="8">
    <source>
        <dbReference type="Pfam" id="PF02880"/>
    </source>
</evidence>
<proteinExistence type="inferred from homology"/>
<evidence type="ECO:0000256" key="1">
    <source>
        <dbReference type="ARBA" id="ARBA00007274"/>
    </source>
</evidence>
<keyword evidence="11" id="KW-1185">Reference proteome</keyword>
<dbReference type="Pfam" id="PF25087">
    <property type="entry name" value="GMPPB_C"/>
    <property type="match status" value="1"/>
</dbReference>
<keyword evidence="3" id="KW-0597">Phosphoprotein</keyword>
<sequence length="866" mass="93309">MAPLTRPDGPTWKSAGQSWRGKSARPSSLEEDASDMKAVVMAGGEGTRLRPMTSSMPKPLLPVANRPIMEHVLRLLKRHGLNETVVTVQFLASLVKNYFGDGEELGMELTYANEEKPLGTAGSVKNAEEALKDDAFLVISGDALTDFDLTELINFHKEKGALVTVCLTRVPNPLEFGITIVDEEGKVERFLEKPTWGQVFSDTVNTGIYVMEPEVFDYVEPDVPVDWSGDVFPQLMKEGKPVYGYIAEGYWEDVGTHESYVKAQADVLEGKVDVDIDGFEISPGVWVAEGAEVHPDAVLRGPLYIGDYAKVEVGAEIREHTVVGSNVVVKSGAFLHKAVVHDNVYVGPHSNLRGCVVGKNTDIMRAARIEDGAVIGDECLIGEESIVQGNVRVYPFKTIEAGAFVNTSVIWESRGQAHLFGARGVSGILNVEITPELAVRLAGAYATTLKKGSTVTTARDHSRGARALKRAVISALQASAIDVRDLENVPLPVARQQTARGSAGGIMIRTTPGVPDSVDIMFFDGQGADLSQGSQRKLDRVFARQEYRRAFPGEIGDLHFPASVFDSYTGSLLRNVDTTGIAESGLKVVVDASNGSAGLVLPSLLGKLGVDSLTINPGLDESRPTETADMRRSGMVRLGEIVASSGAAFGVRFDPVGERLSLVDEKGRIIEDDRALLVMLDLIAAERRSGRVALPVTTTRIAEQVAAYHGTQVEWTTTSPDDLTRVGGEEGTIFGGDGKGGFIVPEFSSVYDATAAFVRLIGLVARTQLTLSQIDARIPRAHVLKRDLATPWAVKGLVMRRVVEAAGDRFVDTTDGVRVVETDGRWVMVLPDPAEAVTHLWAEGPDDASAQALLDEWSAVVDSAGR</sequence>
<dbReference type="Gene3D" id="3.90.550.10">
    <property type="entry name" value="Spore Coat Polysaccharide Biosynthesis Protein SpsA, Chain A"/>
    <property type="match status" value="1"/>
</dbReference>
<evidence type="ECO:0000259" key="9">
    <source>
        <dbReference type="Pfam" id="PF25087"/>
    </source>
</evidence>
<dbReference type="EMBL" id="JACHNE010000001">
    <property type="protein sequence ID" value="MBB5793353.1"/>
    <property type="molecule type" value="Genomic_DNA"/>
</dbReference>
<name>A0A7W9H0B0_9ACTN</name>
<dbReference type="InterPro" id="IPR036900">
    <property type="entry name" value="A-D-PHexomutase_C_sf"/>
</dbReference>
<comment type="caution">
    <text evidence="10">The sequence shown here is derived from an EMBL/GenBank/DDBJ whole genome shotgun (WGS) entry which is preliminary data.</text>
</comment>
<dbReference type="InterPro" id="IPR005844">
    <property type="entry name" value="A-D-PHexomutase_a/b/a-I"/>
</dbReference>
<dbReference type="Gene3D" id="3.40.120.10">
    <property type="entry name" value="Alpha-D-Glucose-1,6-Bisphosphate, subunit A, domain 3"/>
    <property type="match status" value="3"/>
</dbReference>
<dbReference type="InterPro" id="IPR005845">
    <property type="entry name" value="A-D-PHexomutase_a/b/a-II"/>
</dbReference>
<evidence type="ECO:0000259" key="5">
    <source>
        <dbReference type="Pfam" id="PF00483"/>
    </source>
</evidence>
<dbReference type="InterPro" id="IPR011004">
    <property type="entry name" value="Trimer_LpxA-like_sf"/>
</dbReference>
<dbReference type="SUPFAM" id="SSF53738">
    <property type="entry name" value="Phosphoglucomutase, first 3 domains"/>
    <property type="match status" value="2"/>
</dbReference>
<dbReference type="Pfam" id="PF02878">
    <property type="entry name" value="PGM_PMM_I"/>
    <property type="match status" value="1"/>
</dbReference>
<dbReference type="Proteomes" id="UP000590647">
    <property type="component" value="Unassembled WGS sequence"/>
</dbReference>
<dbReference type="Gene3D" id="3.30.310.50">
    <property type="entry name" value="Alpha-D-phosphohexomutase, C-terminal domain"/>
    <property type="match status" value="1"/>
</dbReference>
<dbReference type="InterPro" id="IPR005835">
    <property type="entry name" value="NTP_transferase_dom"/>
</dbReference>
<feature type="domain" description="Alpha-D-phosphohexomutase alpha/beta/alpha" evidence="8">
    <location>
        <begin position="675"/>
        <end position="775"/>
    </location>
</feature>
<keyword evidence="10" id="KW-0548">Nucleotidyltransferase</keyword>
<dbReference type="InterPro" id="IPR005846">
    <property type="entry name" value="A-D-PHexomutase_a/b/a-III"/>
</dbReference>
<dbReference type="Pfam" id="PF00483">
    <property type="entry name" value="NTP_transferase"/>
    <property type="match status" value="1"/>
</dbReference>
<dbReference type="SUPFAM" id="SSF55957">
    <property type="entry name" value="Phosphoglucomutase, C-terminal domain"/>
    <property type="match status" value="1"/>
</dbReference>
<evidence type="ECO:0000256" key="4">
    <source>
        <dbReference type="SAM" id="MobiDB-lite"/>
    </source>
</evidence>
<dbReference type="CDD" id="cd05805">
    <property type="entry name" value="MPG1_transferase"/>
    <property type="match status" value="1"/>
</dbReference>
<dbReference type="GO" id="GO:0004475">
    <property type="term" value="F:mannose-1-phosphate guanylyltransferase (GTP) activity"/>
    <property type="evidence" value="ECO:0007669"/>
    <property type="project" value="UniProtKB-EC"/>
</dbReference>
<evidence type="ECO:0000259" key="6">
    <source>
        <dbReference type="Pfam" id="PF02878"/>
    </source>
</evidence>
<feature type="region of interest" description="Disordered" evidence="4">
    <location>
        <begin position="1"/>
        <end position="33"/>
    </location>
</feature>
<organism evidence="10 11">
    <name type="scientific">Streptomyces caelestis</name>
    <dbReference type="NCBI Taxonomy" id="36816"/>
    <lineage>
        <taxon>Bacteria</taxon>
        <taxon>Bacillati</taxon>
        <taxon>Actinomycetota</taxon>
        <taxon>Actinomycetes</taxon>
        <taxon>Kitasatosporales</taxon>
        <taxon>Streptomycetaceae</taxon>
        <taxon>Streptomyces</taxon>
    </lineage>
</organism>
<dbReference type="InterPro" id="IPR016055">
    <property type="entry name" value="A-D-PHexomutase_a/b/a-I/II/III"/>
</dbReference>
<dbReference type="EC" id="2.7.7.13" evidence="10"/>
<gene>
    <name evidence="10" type="ORF">HDA41_001317</name>
</gene>
<evidence type="ECO:0000313" key="10">
    <source>
        <dbReference type="EMBL" id="MBB5793353.1"/>
    </source>
</evidence>
<dbReference type="Gene3D" id="2.160.10.10">
    <property type="entry name" value="Hexapeptide repeat proteins"/>
    <property type="match status" value="1"/>
</dbReference>
<feature type="domain" description="Mannose-1-phosphate guanyltransferase C-terminal" evidence="9">
    <location>
        <begin position="300"/>
        <end position="402"/>
    </location>
</feature>
<dbReference type="GO" id="GO:0005975">
    <property type="term" value="P:carbohydrate metabolic process"/>
    <property type="evidence" value="ECO:0007669"/>
    <property type="project" value="InterPro"/>
</dbReference>
<protein>
    <submittedName>
        <fullName evidence="10">Mannose-1-phosphate guanylyltransferase/phosphomannomutase</fullName>
        <ecNumber evidence="10">2.7.7.13</ecNumber>
        <ecNumber evidence="10">5.4.2.8</ecNumber>
    </submittedName>
</protein>
<dbReference type="Pfam" id="PF02880">
    <property type="entry name" value="PGM_PMM_III"/>
    <property type="match status" value="1"/>
</dbReference>
<comment type="similarity">
    <text evidence="1">Belongs to the transferase hexapeptide repeat family.</text>
</comment>